<gene>
    <name evidence="4" type="ORF">LEN_1553</name>
</gene>
<dbReference type="InterPro" id="IPR031982">
    <property type="entry name" value="PilE-like"/>
</dbReference>
<dbReference type="Proteomes" id="UP000218824">
    <property type="component" value="Chromosome"/>
</dbReference>
<keyword evidence="3" id="KW-1133">Transmembrane helix</keyword>
<dbReference type="SUPFAM" id="SSF54523">
    <property type="entry name" value="Pili subunits"/>
    <property type="match status" value="1"/>
</dbReference>
<dbReference type="EMBL" id="AP014940">
    <property type="protein sequence ID" value="BAV97040.1"/>
    <property type="molecule type" value="Genomic_DNA"/>
</dbReference>
<dbReference type="GO" id="GO:0015627">
    <property type="term" value="C:type II protein secretion system complex"/>
    <property type="evidence" value="ECO:0007669"/>
    <property type="project" value="InterPro"/>
</dbReference>
<protein>
    <submittedName>
        <fullName evidence="4">Type IV pilin</fullName>
    </submittedName>
</protein>
<feature type="region of interest" description="Disordered" evidence="2">
    <location>
        <begin position="121"/>
        <end position="149"/>
    </location>
</feature>
<evidence type="ECO:0000256" key="1">
    <source>
        <dbReference type="ARBA" id="ARBA00022481"/>
    </source>
</evidence>
<dbReference type="PRINTS" id="PR00813">
    <property type="entry name" value="BCTERIALGSPG"/>
</dbReference>
<dbReference type="Pfam" id="PF16732">
    <property type="entry name" value="ComP_DUS"/>
    <property type="match status" value="1"/>
</dbReference>
<reference evidence="4 5" key="1">
    <citation type="journal article" date="2017" name="DNA Res.">
        <title>Complete genome sequence and expression profile of the commercial lytic enzyme producer Lysobacter enzymogenes M497-1.</title>
        <authorList>
            <person name="Takami H."/>
            <person name="Toyoda A."/>
            <person name="Uchiyama I."/>
            <person name="Itoh T."/>
            <person name="Takaki Y."/>
            <person name="Arai W."/>
            <person name="Nishi S."/>
            <person name="Kawai M."/>
            <person name="Shinya K."/>
            <person name="Ikeda H."/>
        </authorList>
    </citation>
    <scope>NUCLEOTIDE SEQUENCE [LARGE SCALE GENOMIC DNA]</scope>
    <source>
        <strain evidence="4 5">M497-1</strain>
    </source>
</reference>
<dbReference type="PANTHER" id="PTHR30093:SF47">
    <property type="entry name" value="TYPE IV PILUS NON-CORE MINOR PILIN PILE"/>
    <property type="match status" value="1"/>
</dbReference>
<dbReference type="RefSeq" id="WP_096377269.1">
    <property type="nucleotide sequence ID" value="NZ_AP014940.1"/>
</dbReference>
<dbReference type="InterPro" id="IPR000983">
    <property type="entry name" value="Bac_GSPG_pilin"/>
</dbReference>
<dbReference type="AlphaFoldDB" id="A0AAU9AN35"/>
<dbReference type="InterPro" id="IPR045584">
    <property type="entry name" value="Pilin-like"/>
</dbReference>
<organism evidence="4 5">
    <name type="scientific">Lysobacter enzymogenes</name>
    <dbReference type="NCBI Taxonomy" id="69"/>
    <lineage>
        <taxon>Bacteria</taxon>
        <taxon>Pseudomonadati</taxon>
        <taxon>Pseudomonadota</taxon>
        <taxon>Gammaproteobacteria</taxon>
        <taxon>Lysobacterales</taxon>
        <taxon>Lysobacteraceae</taxon>
        <taxon>Lysobacter</taxon>
    </lineage>
</organism>
<dbReference type="GeneID" id="83063422"/>
<dbReference type="NCBIfam" id="TIGR02532">
    <property type="entry name" value="IV_pilin_GFxxxE"/>
    <property type="match status" value="1"/>
</dbReference>
<keyword evidence="3" id="KW-0472">Membrane</keyword>
<keyword evidence="1" id="KW-0488">Methylation</keyword>
<dbReference type="PANTHER" id="PTHR30093">
    <property type="entry name" value="GENERAL SECRETION PATHWAY PROTEIN G"/>
    <property type="match status" value="1"/>
</dbReference>
<dbReference type="InterPro" id="IPR012902">
    <property type="entry name" value="N_methyl_site"/>
</dbReference>
<dbReference type="Gene3D" id="3.30.700.10">
    <property type="entry name" value="Glycoprotein, Type 4 Pilin"/>
    <property type="match status" value="1"/>
</dbReference>
<evidence type="ECO:0000256" key="2">
    <source>
        <dbReference type="SAM" id="MobiDB-lite"/>
    </source>
</evidence>
<name>A0AAU9AN35_LYSEN</name>
<dbReference type="KEGG" id="lem:LEN_1553"/>
<dbReference type="GO" id="GO:0015628">
    <property type="term" value="P:protein secretion by the type II secretion system"/>
    <property type="evidence" value="ECO:0007669"/>
    <property type="project" value="InterPro"/>
</dbReference>
<feature type="transmembrane region" description="Helical" evidence="3">
    <location>
        <begin position="20"/>
        <end position="40"/>
    </location>
</feature>
<keyword evidence="3" id="KW-0812">Transmembrane</keyword>
<evidence type="ECO:0000313" key="5">
    <source>
        <dbReference type="Proteomes" id="UP000218824"/>
    </source>
</evidence>
<evidence type="ECO:0000313" key="4">
    <source>
        <dbReference type="EMBL" id="BAV97040.1"/>
    </source>
</evidence>
<sequence length="149" mass="15946">MKLQRDKQASARAERGFTIIELMIALAIVAVLVGVAVPTYQDSVRKSRRGQAKADLAEAAQAMERFYTLNNSYVGGGKTTVADYAGFGQSPQKGSKYYDLSFDGAVAAGTFKIVAKPVVGTGQEKDDCGSLSVDNTGKKEPTTPEKCWN</sequence>
<accession>A0AAU9AN35</accession>
<dbReference type="Pfam" id="PF07963">
    <property type="entry name" value="N_methyl"/>
    <property type="match status" value="1"/>
</dbReference>
<evidence type="ECO:0000256" key="3">
    <source>
        <dbReference type="SAM" id="Phobius"/>
    </source>
</evidence>
<proteinExistence type="predicted"/>
<dbReference type="GO" id="GO:0043683">
    <property type="term" value="P:type IV pilus assembly"/>
    <property type="evidence" value="ECO:0007669"/>
    <property type="project" value="InterPro"/>
</dbReference>
<feature type="compositionally biased region" description="Basic and acidic residues" evidence="2">
    <location>
        <begin position="136"/>
        <end position="149"/>
    </location>
</feature>